<keyword evidence="2" id="KW-1185">Reference proteome</keyword>
<evidence type="ECO:0000313" key="1">
    <source>
        <dbReference type="EMBL" id="AGK56960.1"/>
    </source>
</evidence>
<protein>
    <submittedName>
        <fullName evidence="1">DNA methylase N-4/N-6 domain-containing protein</fullName>
    </submittedName>
</protein>
<keyword evidence="1" id="KW-0489">Methyltransferase</keyword>
<gene>
    <name evidence="1" type="ORF">HYPDE_26398</name>
</gene>
<reference evidence="1 2" key="1">
    <citation type="journal article" date="2013" name="Genome Announc.">
        <title>Genome sequences for three denitrifying bacterial strains isolated from a uranium- and nitrate-contaminated subsurface environment.</title>
        <authorList>
            <person name="Venkatramanan R."/>
            <person name="Prakash O."/>
            <person name="Woyke T."/>
            <person name="Chain P."/>
            <person name="Goodwin L.A."/>
            <person name="Watson D."/>
            <person name="Brooks S."/>
            <person name="Kostka J.E."/>
            <person name="Green S.J."/>
        </authorList>
    </citation>
    <scope>NUCLEOTIDE SEQUENCE [LARGE SCALE GENOMIC DNA]</scope>
    <source>
        <strain evidence="1 2">1NES1</strain>
    </source>
</reference>
<dbReference type="EMBL" id="CP005587">
    <property type="protein sequence ID" value="AGK56960.1"/>
    <property type="molecule type" value="Genomic_DNA"/>
</dbReference>
<dbReference type="eggNOG" id="COG0863">
    <property type="taxonomic scope" value="Bacteria"/>
</dbReference>
<dbReference type="GO" id="GO:0032259">
    <property type="term" value="P:methylation"/>
    <property type="evidence" value="ECO:0007669"/>
    <property type="project" value="UniProtKB-KW"/>
</dbReference>
<dbReference type="AlphaFoldDB" id="N0BA29"/>
<name>N0BA29_9HYPH</name>
<keyword evidence="1" id="KW-0808">Transferase</keyword>
<proteinExistence type="predicted"/>
<dbReference type="KEGG" id="hdt:HYPDE_26398"/>
<dbReference type="HOGENOM" id="CLU_2935285_0_0_5"/>
<dbReference type="Proteomes" id="UP000005952">
    <property type="component" value="Chromosome"/>
</dbReference>
<dbReference type="GO" id="GO:0008168">
    <property type="term" value="F:methyltransferase activity"/>
    <property type="evidence" value="ECO:0007669"/>
    <property type="project" value="UniProtKB-KW"/>
</dbReference>
<evidence type="ECO:0000313" key="2">
    <source>
        <dbReference type="Proteomes" id="UP000005952"/>
    </source>
</evidence>
<sequence length="60" mass="6964">MPQQRRPAAAAVAWSLIRYVDVILRRYHEVTGEHGILHETGETFLELAERRMQETESEGQ</sequence>
<accession>N0BA29</accession>
<organism evidence="1 2">
    <name type="scientific">Hyphomicrobium denitrificans 1NES1</name>
    <dbReference type="NCBI Taxonomy" id="670307"/>
    <lineage>
        <taxon>Bacteria</taxon>
        <taxon>Pseudomonadati</taxon>
        <taxon>Pseudomonadota</taxon>
        <taxon>Alphaproteobacteria</taxon>
        <taxon>Hyphomicrobiales</taxon>
        <taxon>Hyphomicrobiaceae</taxon>
        <taxon>Hyphomicrobium</taxon>
    </lineage>
</organism>